<protein>
    <submittedName>
        <fullName evidence="2">Uncharacterized protein</fullName>
    </submittedName>
</protein>
<dbReference type="Proteomes" id="UP000075882">
    <property type="component" value="Unassembled WGS sequence"/>
</dbReference>
<feature type="region of interest" description="Disordered" evidence="1">
    <location>
        <begin position="48"/>
        <end position="72"/>
    </location>
</feature>
<accession>A0A8W7PG29</accession>
<organism evidence="2">
    <name type="scientific">Anopheles coluzzii</name>
    <name type="common">African malaria mosquito</name>
    <dbReference type="NCBI Taxonomy" id="1518534"/>
    <lineage>
        <taxon>Eukaryota</taxon>
        <taxon>Metazoa</taxon>
        <taxon>Ecdysozoa</taxon>
        <taxon>Arthropoda</taxon>
        <taxon>Hexapoda</taxon>
        <taxon>Insecta</taxon>
        <taxon>Pterygota</taxon>
        <taxon>Neoptera</taxon>
        <taxon>Endopterygota</taxon>
        <taxon>Diptera</taxon>
        <taxon>Nematocera</taxon>
        <taxon>Culicoidea</taxon>
        <taxon>Culicidae</taxon>
        <taxon>Anophelinae</taxon>
        <taxon>Anopheles</taxon>
    </lineage>
</organism>
<reference evidence="2" key="1">
    <citation type="submission" date="2022-08" db="UniProtKB">
        <authorList>
            <consortium name="EnsemblMetazoa"/>
        </authorList>
    </citation>
    <scope>IDENTIFICATION</scope>
</reference>
<evidence type="ECO:0000256" key="1">
    <source>
        <dbReference type="SAM" id="MobiDB-lite"/>
    </source>
</evidence>
<evidence type="ECO:0000313" key="2">
    <source>
        <dbReference type="EnsemblMetazoa" id="ACOM030554-PA.1"/>
    </source>
</evidence>
<name>A0A8W7PG29_ANOCL</name>
<dbReference type="AlphaFoldDB" id="A0A8W7PG29"/>
<sequence length="297" mass="33257">MSSGSIFITSGSCGSGGHTSALGCSSRSISLWLILSARFLITVRSGRSTSSGGTTTTITTTTPTSWSTATTRSPGRARHLLTLQTLRNHSPLMVELGEQILRVFQRLLRRVHLRLLYTVPIGTRQTLPAEVHRHRVRLRVGVDGVLRHAEIVTNDGLRTIVYQRAAQQRQMPLVMLREVPVEILAADQLQYSVAQELEALIGPERKIGEPNGTIGKSTCQQPNVIELYTDGIFKTGEGFKHLERIDMMSITQRFLFLQRMRRIVHPYPAQRVILLEECVRKDTICHLDTSIEQQSSH</sequence>
<proteinExistence type="predicted"/>
<dbReference type="EnsemblMetazoa" id="ACOM030554-RA">
    <property type="protein sequence ID" value="ACOM030554-PA.1"/>
    <property type="gene ID" value="ACOM030554"/>
</dbReference>